<dbReference type="EMBL" id="JAYLLH010000069">
    <property type="protein sequence ID" value="MEC3863460.1"/>
    <property type="molecule type" value="Genomic_DNA"/>
</dbReference>
<name>A0ABU6HLY1_9RHOB</name>
<dbReference type="InterPro" id="IPR006597">
    <property type="entry name" value="Sel1-like"/>
</dbReference>
<reference evidence="1 2" key="1">
    <citation type="submission" date="2024-01" db="EMBL/GenBank/DDBJ databases">
        <title>Mesobacterium rodlantinim sp. nov., isolated from shallow sea hydrothermal systems off Kueishantao Island.</title>
        <authorList>
            <person name="Su Z."/>
            <person name="Tang K."/>
        </authorList>
    </citation>
    <scope>NUCLEOTIDE SEQUENCE [LARGE SCALE GENOMIC DNA]</scope>
    <source>
        <strain evidence="1 2">TK19101</strain>
    </source>
</reference>
<dbReference type="Proteomes" id="UP001348149">
    <property type="component" value="Unassembled WGS sequence"/>
</dbReference>
<feature type="non-terminal residue" evidence="1">
    <location>
        <position position="1"/>
    </location>
</feature>
<dbReference type="RefSeq" id="WP_326299576.1">
    <property type="nucleotide sequence ID" value="NZ_JAYLLH010000069.1"/>
</dbReference>
<dbReference type="PANTHER" id="PTHR11102:SF160">
    <property type="entry name" value="ERAD-ASSOCIATED E3 UBIQUITIN-PROTEIN LIGASE COMPONENT HRD3"/>
    <property type="match status" value="1"/>
</dbReference>
<accession>A0ABU6HLY1</accession>
<keyword evidence="2" id="KW-1185">Reference proteome</keyword>
<dbReference type="InterPro" id="IPR050767">
    <property type="entry name" value="Sel1_AlgK"/>
</dbReference>
<dbReference type="SMART" id="SM00671">
    <property type="entry name" value="SEL1"/>
    <property type="match status" value="9"/>
</dbReference>
<proteinExistence type="predicted"/>
<dbReference type="SUPFAM" id="SSF81901">
    <property type="entry name" value="HCP-like"/>
    <property type="match status" value="3"/>
</dbReference>
<protein>
    <submittedName>
        <fullName evidence="1">SEL1-like repeat protein</fullName>
    </submittedName>
</protein>
<evidence type="ECO:0000313" key="2">
    <source>
        <dbReference type="Proteomes" id="UP001348149"/>
    </source>
</evidence>
<sequence length="747" mass="83160">PAIADPPIAGQIYPSWWTTFRGLFHDGLDPDFTSTRYEKGNGVVELTGLATSDLVQIVRQVGGQHVCAERYSDEDIQGLMQKVDQSGRPLYAHLLGDSLRDGGSNPVTKDELLTQTLNRERQTRWRQRFRSEPPKLGIDQTCQKLAILASMLGGYDISSSLWPKEFGELTQTACEEALALVDAPVGDGIQPISAIPPMQPDLLREWFVLSSLAIKHHDFDQLTQFAWSANNEAMAAFLSRCVQDFFDHPVIQKLVEGVPNDCSWIIHDLGFKCHPISVGLPSGLRFETIIDGEITYSFDGFDPDSESTVVSADEAQKAAFWYSIAAKLDYAPSIHNLAYLCWTGQGVERNQRQAFDLYVKAAELGHPESMEIVADFLEFGVWGEPDIRNAATLYEGAARQGQPEAAYRLGLLLLKGTGIDQDIQRALELFEQASSVGHSKAKIQLGLLHLNGVGVPENREKAFQLVCEAAQLGSTWAMRELGVLYQNGFGTSPNPRRGTALIRLAAIQGFQTAELDLGICYRDGIGVKQNLRRAHWYFDLCDRFVNRRLAGEALVLSAAMFEQGVGFVDEPDFRQAFNRRYRAARAGNQFARQTTGIHDFSDRSYGRFDRKGYGRYYDDEPFVLLRRCAAQGNPQAMYTVGQLYSHGIFFRKNDVAAFAWYLLSGKRGSLDGQYALSRCLHMGIGSPVHKFSALIWALFAANGGHSEAIRFVQSRKKEAPISYYLAASGVRSLRMASKLVRKFVVSS</sequence>
<gene>
    <name evidence="1" type="ORF">VK792_19450</name>
</gene>
<evidence type="ECO:0000313" key="1">
    <source>
        <dbReference type="EMBL" id="MEC3863460.1"/>
    </source>
</evidence>
<dbReference type="Pfam" id="PF08238">
    <property type="entry name" value="Sel1"/>
    <property type="match status" value="9"/>
</dbReference>
<dbReference type="Gene3D" id="1.25.40.10">
    <property type="entry name" value="Tetratricopeptide repeat domain"/>
    <property type="match status" value="2"/>
</dbReference>
<dbReference type="InterPro" id="IPR011990">
    <property type="entry name" value="TPR-like_helical_dom_sf"/>
</dbReference>
<organism evidence="1 2">
    <name type="scientific">Mesobacterium hydrothermale</name>
    <dbReference type="NCBI Taxonomy" id="3111907"/>
    <lineage>
        <taxon>Bacteria</taxon>
        <taxon>Pseudomonadati</taxon>
        <taxon>Pseudomonadota</taxon>
        <taxon>Alphaproteobacteria</taxon>
        <taxon>Rhodobacterales</taxon>
        <taxon>Roseobacteraceae</taxon>
        <taxon>Mesobacterium</taxon>
    </lineage>
</organism>
<comment type="caution">
    <text evidence="1">The sequence shown here is derived from an EMBL/GenBank/DDBJ whole genome shotgun (WGS) entry which is preliminary data.</text>
</comment>
<dbReference type="PANTHER" id="PTHR11102">
    <property type="entry name" value="SEL-1-LIKE PROTEIN"/>
    <property type="match status" value="1"/>
</dbReference>